<protein>
    <submittedName>
        <fullName evidence="1">Uncharacterized protein</fullName>
    </submittedName>
</protein>
<keyword evidence="2" id="KW-1185">Reference proteome</keyword>
<proteinExistence type="predicted"/>
<dbReference type="RefSeq" id="WP_283488190.1">
    <property type="nucleotide sequence ID" value="NZ_CP125947.1"/>
</dbReference>
<dbReference type="Proteomes" id="UP001240697">
    <property type="component" value="Chromosome"/>
</dbReference>
<evidence type="ECO:0000313" key="2">
    <source>
        <dbReference type="Proteomes" id="UP001240697"/>
    </source>
</evidence>
<dbReference type="EMBL" id="CP125947">
    <property type="protein sequence ID" value="WHS67143.1"/>
    <property type="molecule type" value="Genomic_DNA"/>
</dbReference>
<evidence type="ECO:0000313" key="1">
    <source>
        <dbReference type="EMBL" id="WHS67143.1"/>
    </source>
</evidence>
<gene>
    <name evidence="1" type="ORF">QMY55_08505</name>
</gene>
<name>A0ABY8SW49_9BURK</name>
<organism evidence="1 2">
    <name type="scientific">Comamonas resistens</name>
    <dbReference type="NCBI Taxonomy" id="3046670"/>
    <lineage>
        <taxon>Bacteria</taxon>
        <taxon>Pseudomonadati</taxon>
        <taxon>Pseudomonadota</taxon>
        <taxon>Betaproteobacteria</taxon>
        <taxon>Burkholderiales</taxon>
        <taxon>Comamonadaceae</taxon>
        <taxon>Comamonas</taxon>
    </lineage>
</organism>
<sequence length="134" mass="14922">MSKQNQVEILTNGCRKLIFIDGMMLHSVLDIDVPLEQGEIAPRVTIKLHPELVTIRQVDGKWITDMLKPSPLTADDEAQLFGAAYQAMVNAFASHADRQQQRELLPRILEELKALRSLMEGVTQGGNSVSVNVE</sequence>
<accession>A0ABY8SW49</accession>
<reference evidence="1 2" key="1">
    <citation type="submission" date="2023-05" db="EMBL/GenBank/DDBJ databases">
        <authorList>
            <person name="Yin Y."/>
            <person name="Lu Z."/>
        </authorList>
    </citation>
    <scope>NUCLEOTIDE SEQUENCE [LARGE SCALE GENOMIC DNA]</scope>
    <source>
        <strain evidence="1 2">ZM22</strain>
    </source>
</reference>